<dbReference type="GO" id="GO:0010073">
    <property type="term" value="P:meristem maintenance"/>
    <property type="evidence" value="ECO:0007669"/>
    <property type="project" value="InterPro"/>
</dbReference>
<name>A0A7J9AUW3_9ROSI</name>
<dbReference type="PANTHER" id="PTHR46033:SF8">
    <property type="entry name" value="PROTEIN MAINTENANCE OF MERISTEMS-LIKE"/>
    <property type="match status" value="1"/>
</dbReference>
<evidence type="ECO:0000313" key="2">
    <source>
        <dbReference type="Proteomes" id="UP000593574"/>
    </source>
</evidence>
<protein>
    <submittedName>
        <fullName evidence="1">Uncharacterized protein</fullName>
    </submittedName>
</protein>
<dbReference type="InterPro" id="IPR044824">
    <property type="entry name" value="MAIN-like"/>
</dbReference>
<reference evidence="1 2" key="1">
    <citation type="journal article" date="2019" name="Genome Biol. Evol.">
        <title>Insights into the evolution of the New World diploid cottons (Gossypium, subgenus Houzingenia) based on genome sequencing.</title>
        <authorList>
            <person name="Grover C.E."/>
            <person name="Arick M.A. 2nd"/>
            <person name="Thrash A."/>
            <person name="Conover J.L."/>
            <person name="Sanders W.S."/>
            <person name="Peterson D.G."/>
            <person name="Frelichowski J.E."/>
            <person name="Scheffler J.A."/>
            <person name="Scheffler B.E."/>
            <person name="Wendel J.F."/>
        </authorList>
    </citation>
    <scope>NUCLEOTIDE SEQUENCE [LARGE SCALE GENOMIC DNA]</scope>
    <source>
        <strain evidence="1">4</strain>
        <tissue evidence="1">Leaf</tissue>
    </source>
</reference>
<accession>A0A7J9AUW3</accession>
<evidence type="ECO:0000313" key="1">
    <source>
        <dbReference type="EMBL" id="MBA0727841.1"/>
    </source>
</evidence>
<proteinExistence type="predicted"/>
<sequence>MWKGLPFRELVADLISNGFDPTGGEFWLISVKSNAALQFGLLVDGPIVTGSVVVGGWSSICEQLLGKLSNKFFCSQIEMTWLEDNFGYLDDTSNALEKEKHARAFILRLVNDVLMPDKSQNLVHLRWLLKLVDLKETDRLILGMVSTIIFTSLSRRPLYFPTRNKMEHSRKSCRTTRGARRYPILLDQQSKTDFEWMSYANLRIRACIPAEYLANPKIWHMKVPLIVYAKVEMHESDRVDLRGRIDEDWPTFHGQYINIWQPLSTTCHGLDIMTNHIFYLRRQGLGNVVLGGQDYKTPNPYPSPE</sequence>
<comment type="caution">
    <text evidence="1">The sequence shown here is derived from an EMBL/GenBank/DDBJ whole genome shotgun (WGS) entry which is preliminary data.</text>
</comment>
<dbReference type="EMBL" id="JABEZV010000013">
    <property type="protein sequence ID" value="MBA0727841.1"/>
    <property type="molecule type" value="Genomic_DNA"/>
</dbReference>
<dbReference type="Proteomes" id="UP000593574">
    <property type="component" value="Unassembled WGS sequence"/>
</dbReference>
<organism evidence="1 2">
    <name type="scientific">Gossypium laxum</name>
    <dbReference type="NCBI Taxonomy" id="34288"/>
    <lineage>
        <taxon>Eukaryota</taxon>
        <taxon>Viridiplantae</taxon>
        <taxon>Streptophyta</taxon>
        <taxon>Embryophyta</taxon>
        <taxon>Tracheophyta</taxon>
        <taxon>Spermatophyta</taxon>
        <taxon>Magnoliopsida</taxon>
        <taxon>eudicotyledons</taxon>
        <taxon>Gunneridae</taxon>
        <taxon>Pentapetalae</taxon>
        <taxon>rosids</taxon>
        <taxon>malvids</taxon>
        <taxon>Malvales</taxon>
        <taxon>Malvaceae</taxon>
        <taxon>Malvoideae</taxon>
        <taxon>Gossypium</taxon>
    </lineage>
</organism>
<keyword evidence="2" id="KW-1185">Reference proteome</keyword>
<gene>
    <name evidence="1" type="ORF">Golax_000793</name>
</gene>
<dbReference type="AlphaFoldDB" id="A0A7J9AUW3"/>
<dbReference type="PANTHER" id="PTHR46033">
    <property type="entry name" value="PROTEIN MAIN-LIKE 2"/>
    <property type="match status" value="1"/>
</dbReference>